<keyword evidence="3" id="KW-1185">Reference proteome</keyword>
<name>A0A9D4R439_DREPO</name>
<evidence type="ECO:0000313" key="3">
    <source>
        <dbReference type="Proteomes" id="UP000828390"/>
    </source>
</evidence>
<comment type="caution">
    <text evidence="2">The sequence shown here is derived from an EMBL/GenBank/DDBJ whole genome shotgun (WGS) entry which is preliminary data.</text>
</comment>
<gene>
    <name evidence="2" type="ORF">DPMN_095724</name>
</gene>
<dbReference type="SUPFAM" id="SSF49899">
    <property type="entry name" value="Concanavalin A-like lectins/glucanases"/>
    <property type="match status" value="1"/>
</dbReference>
<reference evidence="2" key="2">
    <citation type="submission" date="2020-11" db="EMBL/GenBank/DDBJ databases">
        <authorList>
            <person name="McCartney M.A."/>
            <person name="Auch B."/>
            <person name="Kono T."/>
            <person name="Mallez S."/>
            <person name="Becker A."/>
            <person name="Gohl D.M."/>
            <person name="Silverstein K.A.T."/>
            <person name="Koren S."/>
            <person name="Bechman K.B."/>
            <person name="Herman A."/>
            <person name="Abrahante J.E."/>
            <person name="Garbe J."/>
        </authorList>
    </citation>
    <scope>NUCLEOTIDE SEQUENCE</scope>
    <source>
        <strain evidence="2">Duluth1</strain>
        <tissue evidence="2">Whole animal</tissue>
    </source>
</reference>
<dbReference type="InterPro" id="IPR000998">
    <property type="entry name" value="MAM_dom"/>
</dbReference>
<dbReference type="Pfam" id="PF00629">
    <property type="entry name" value="MAM"/>
    <property type="match status" value="1"/>
</dbReference>
<dbReference type="EMBL" id="JAIWYP010000003">
    <property type="protein sequence ID" value="KAH3853202.1"/>
    <property type="molecule type" value="Genomic_DNA"/>
</dbReference>
<accession>A0A9D4R439</accession>
<evidence type="ECO:0000259" key="1">
    <source>
        <dbReference type="PROSITE" id="PS50060"/>
    </source>
</evidence>
<dbReference type="Proteomes" id="UP000828390">
    <property type="component" value="Unassembled WGS sequence"/>
</dbReference>
<dbReference type="GO" id="GO:0016020">
    <property type="term" value="C:membrane"/>
    <property type="evidence" value="ECO:0007669"/>
    <property type="project" value="InterPro"/>
</dbReference>
<organism evidence="2 3">
    <name type="scientific">Dreissena polymorpha</name>
    <name type="common">Zebra mussel</name>
    <name type="synonym">Mytilus polymorpha</name>
    <dbReference type="NCBI Taxonomy" id="45954"/>
    <lineage>
        <taxon>Eukaryota</taxon>
        <taxon>Metazoa</taxon>
        <taxon>Spiralia</taxon>
        <taxon>Lophotrochozoa</taxon>
        <taxon>Mollusca</taxon>
        <taxon>Bivalvia</taxon>
        <taxon>Autobranchia</taxon>
        <taxon>Heteroconchia</taxon>
        <taxon>Euheterodonta</taxon>
        <taxon>Imparidentia</taxon>
        <taxon>Neoheterodontei</taxon>
        <taxon>Myida</taxon>
        <taxon>Dreissenoidea</taxon>
        <taxon>Dreissenidae</taxon>
        <taxon>Dreissena</taxon>
    </lineage>
</organism>
<evidence type="ECO:0000313" key="2">
    <source>
        <dbReference type="EMBL" id="KAH3853202.1"/>
    </source>
</evidence>
<dbReference type="Gene3D" id="2.60.120.200">
    <property type="match status" value="1"/>
</dbReference>
<dbReference type="AlphaFoldDB" id="A0A9D4R439"/>
<proteinExistence type="predicted"/>
<reference evidence="2" key="1">
    <citation type="journal article" date="2019" name="bioRxiv">
        <title>The Genome of the Zebra Mussel, Dreissena polymorpha: A Resource for Invasive Species Research.</title>
        <authorList>
            <person name="McCartney M.A."/>
            <person name="Auch B."/>
            <person name="Kono T."/>
            <person name="Mallez S."/>
            <person name="Zhang Y."/>
            <person name="Obille A."/>
            <person name="Becker A."/>
            <person name="Abrahante J.E."/>
            <person name="Garbe J."/>
            <person name="Badalamenti J.P."/>
            <person name="Herman A."/>
            <person name="Mangelson H."/>
            <person name="Liachko I."/>
            <person name="Sullivan S."/>
            <person name="Sone E.D."/>
            <person name="Koren S."/>
            <person name="Silverstein K.A.T."/>
            <person name="Beckman K.B."/>
            <person name="Gohl D.M."/>
        </authorList>
    </citation>
    <scope>NUCLEOTIDE SEQUENCE</scope>
    <source>
        <strain evidence="2">Duluth1</strain>
        <tissue evidence="2">Whole animal</tissue>
    </source>
</reference>
<protein>
    <recommendedName>
        <fullName evidence="1">MAM domain-containing protein</fullName>
    </recommendedName>
</protein>
<feature type="domain" description="MAM" evidence="1">
    <location>
        <begin position="19"/>
        <end position="69"/>
    </location>
</feature>
<dbReference type="PROSITE" id="PS50060">
    <property type="entry name" value="MAM_2"/>
    <property type="match status" value="1"/>
</dbReference>
<sequence>MYTTETKSEEIFSNYVSLGDQWNRFRADVKADTLRNGTFHFEFEARIGNSFTSDVALDDISITKGRCPK</sequence>
<dbReference type="InterPro" id="IPR013320">
    <property type="entry name" value="ConA-like_dom_sf"/>
</dbReference>